<accession>A0ABM6RRR9</accession>
<evidence type="ECO:0000313" key="1">
    <source>
        <dbReference type="EMBL" id="AUW93985.1"/>
    </source>
</evidence>
<keyword evidence="2" id="KW-1185">Reference proteome</keyword>
<reference evidence="1 2" key="1">
    <citation type="journal article" date="2019" name="Sci. Rep.">
        <title>Sulfobacillus thermotolerans: new insights into resistance and metabolic capacities of acidophilic chemolithotrophs.</title>
        <authorList>
            <person name="Panyushkina A.E."/>
            <person name="Babenko V.V."/>
            <person name="Nikitina A.S."/>
            <person name="Selezneva O.V."/>
            <person name="Tsaplina I.A."/>
            <person name="Letarova M.A."/>
            <person name="Kostryukova E.S."/>
            <person name="Letarov A.V."/>
        </authorList>
    </citation>
    <scope>NUCLEOTIDE SEQUENCE [LARGE SCALE GENOMIC DNA]</scope>
    <source>
        <strain evidence="1 2">Kr1</strain>
    </source>
</reference>
<name>A0ABM6RRR9_9FIRM</name>
<dbReference type="PANTHER" id="PTHR42110:SF1">
    <property type="entry name" value="L-ASPARAGINASE, PUTATIVE (AFU_ORTHOLOGUE AFUA_3G11890)-RELATED"/>
    <property type="match status" value="1"/>
</dbReference>
<organism evidence="1 2">
    <name type="scientific">Sulfobacillus thermotolerans</name>
    <dbReference type="NCBI Taxonomy" id="338644"/>
    <lineage>
        <taxon>Bacteria</taxon>
        <taxon>Bacillati</taxon>
        <taxon>Bacillota</taxon>
        <taxon>Clostridia</taxon>
        <taxon>Eubacteriales</taxon>
        <taxon>Clostridiales Family XVII. Incertae Sedis</taxon>
        <taxon>Sulfobacillus</taxon>
    </lineage>
</organism>
<protein>
    <submittedName>
        <fullName evidence="1">Asparaginase</fullName>
    </submittedName>
</protein>
<dbReference type="PANTHER" id="PTHR42110">
    <property type="entry name" value="L-ASPARAGINASE, PUTATIVE (AFU_ORTHOLOGUE AFUA_3G11890)-RELATED"/>
    <property type="match status" value="1"/>
</dbReference>
<gene>
    <name evidence="1" type="ORF">BXT84_08515</name>
</gene>
<evidence type="ECO:0000313" key="2">
    <source>
        <dbReference type="Proteomes" id="UP000325292"/>
    </source>
</evidence>
<dbReference type="Pfam" id="PF06089">
    <property type="entry name" value="Asparaginase_II"/>
    <property type="match status" value="1"/>
</dbReference>
<dbReference type="EMBL" id="CP019454">
    <property type="protein sequence ID" value="AUW93985.1"/>
    <property type="molecule type" value="Genomic_DNA"/>
</dbReference>
<proteinExistence type="predicted"/>
<dbReference type="InterPro" id="IPR010349">
    <property type="entry name" value="Asparaginase_II"/>
</dbReference>
<dbReference type="Proteomes" id="UP000325292">
    <property type="component" value="Chromosome"/>
</dbReference>
<sequence>MSELAVEITRGGHVESRAYADVAVVDSLGHIRYWLGDPQRPTFWRSSAKPFQALPVVLAGGTSQYHFTTEEVAMICASHGGEPEHVKTVAGLLSRIGATPEDLACGVHAPSYGPAAHDLEAKGIAPSPLHNNCSGKHTGMLTLAKVLGVPFEGYENPSHLVQQKIRESIAKMTGVDQSALQTGIDGCSVPTFFLPLARMAYAYARLVDPRGLEEPWQVGSTLIAEAMRLHPYLVSGTGRLEVTLAEATAHRFVAKGGAEAVFCLGIPERGLGLAVKMDDGMSRTVPTVVIQALRDMGALSDSEMAALTDVMAPILRNHRGVEVGQIRPAFHLHSGKLA</sequence>